<keyword evidence="2" id="KW-1185">Reference proteome</keyword>
<organism evidence="1 2">
    <name type="scientific">Kouleothrix aurantiaca</name>
    <dbReference type="NCBI Taxonomy" id="186479"/>
    <lineage>
        <taxon>Bacteria</taxon>
        <taxon>Bacillati</taxon>
        <taxon>Chloroflexota</taxon>
        <taxon>Chloroflexia</taxon>
        <taxon>Chloroflexales</taxon>
        <taxon>Roseiflexineae</taxon>
        <taxon>Roseiflexaceae</taxon>
        <taxon>Kouleothrix</taxon>
    </lineage>
</organism>
<gene>
    <name evidence="1" type="ORF">SE17_07690</name>
</gene>
<proteinExistence type="predicted"/>
<evidence type="ECO:0000313" key="1">
    <source>
        <dbReference type="EMBL" id="KPV53768.1"/>
    </source>
</evidence>
<accession>A0A0P9FKM0</accession>
<sequence length="104" mass="11597">MKIFQSPPKSGKTTSLIQACATNHGLIVCESHTKARKIWERARRMGLNIAYPITFDEFLGGSFSHEHVTNLYIDDVDELLFQLAKGAYIAAITLTQKQSLEASL</sequence>
<dbReference type="EMBL" id="LJCR01000182">
    <property type="protein sequence ID" value="KPV53768.1"/>
    <property type="molecule type" value="Genomic_DNA"/>
</dbReference>
<dbReference type="AlphaFoldDB" id="A0A0P9FKM0"/>
<dbReference type="Proteomes" id="UP000050509">
    <property type="component" value="Unassembled WGS sequence"/>
</dbReference>
<name>A0A0P9FKM0_9CHLR</name>
<comment type="caution">
    <text evidence="1">The sequence shown here is derived from an EMBL/GenBank/DDBJ whole genome shotgun (WGS) entry which is preliminary data.</text>
</comment>
<evidence type="ECO:0000313" key="2">
    <source>
        <dbReference type="Proteomes" id="UP000050509"/>
    </source>
</evidence>
<reference evidence="1 2" key="1">
    <citation type="submission" date="2015-09" db="EMBL/GenBank/DDBJ databases">
        <title>Draft genome sequence of Kouleothrix aurantiaca JCM 19913.</title>
        <authorList>
            <person name="Hemp J."/>
        </authorList>
    </citation>
    <scope>NUCLEOTIDE SEQUENCE [LARGE SCALE GENOMIC DNA]</scope>
    <source>
        <strain evidence="1 2">COM-B</strain>
    </source>
</reference>
<protein>
    <submittedName>
        <fullName evidence="1">Uncharacterized protein</fullName>
    </submittedName>
</protein>